<dbReference type="EMBL" id="BJLF01000001">
    <property type="protein sequence ID" value="GEA49454.1"/>
    <property type="molecule type" value="Genomic_DNA"/>
</dbReference>
<dbReference type="FunFam" id="3.30.70.270:FF:000001">
    <property type="entry name" value="Diguanylate cyclase domain protein"/>
    <property type="match status" value="1"/>
</dbReference>
<dbReference type="Gene3D" id="3.30.70.270">
    <property type="match status" value="1"/>
</dbReference>
<comment type="cofactor">
    <cofactor evidence="1">
        <name>Mg(2+)</name>
        <dbReference type="ChEBI" id="CHEBI:18420"/>
    </cofactor>
</comment>
<dbReference type="PANTHER" id="PTHR45138">
    <property type="entry name" value="REGULATORY COMPONENTS OF SENSORY TRANSDUCTION SYSTEM"/>
    <property type="match status" value="1"/>
</dbReference>
<feature type="transmembrane region" description="Helical" evidence="4">
    <location>
        <begin position="28"/>
        <end position="47"/>
    </location>
</feature>
<comment type="catalytic activity">
    <reaction evidence="3">
        <text>2 GTP = 3',3'-c-di-GMP + 2 diphosphate</text>
        <dbReference type="Rhea" id="RHEA:24898"/>
        <dbReference type="ChEBI" id="CHEBI:33019"/>
        <dbReference type="ChEBI" id="CHEBI:37565"/>
        <dbReference type="ChEBI" id="CHEBI:58805"/>
        <dbReference type="EC" id="2.7.7.65"/>
    </reaction>
</comment>
<dbReference type="PANTHER" id="PTHR45138:SF9">
    <property type="entry name" value="DIGUANYLATE CYCLASE DGCM-RELATED"/>
    <property type="match status" value="1"/>
</dbReference>
<dbReference type="AlphaFoldDB" id="A0A4Y3HT17"/>
<evidence type="ECO:0000256" key="2">
    <source>
        <dbReference type="ARBA" id="ARBA00012528"/>
    </source>
</evidence>
<protein>
    <recommendedName>
        <fullName evidence="2">diguanylate cyclase</fullName>
        <ecNumber evidence="2">2.7.7.65</ecNumber>
    </recommendedName>
</protein>
<dbReference type="PROSITE" id="PS50887">
    <property type="entry name" value="GGDEF"/>
    <property type="match status" value="1"/>
</dbReference>
<dbReference type="InterPro" id="IPR043128">
    <property type="entry name" value="Rev_trsase/Diguanyl_cyclase"/>
</dbReference>
<dbReference type="SUPFAM" id="SSF55073">
    <property type="entry name" value="Nucleotide cyclase"/>
    <property type="match status" value="1"/>
</dbReference>
<evidence type="ECO:0000313" key="7">
    <source>
        <dbReference type="Proteomes" id="UP000318717"/>
    </source>
</evidence>
<dbReference type="GO" id="GO:0052621">
    <property type="term" value="F:diguanylate cyclase activity"/>
    <property type="evidence" value="ECO:0007669"/>
    <property type="project" value="UniProtKB-EC"/>
</dbReference>
<dbReference type="InterPro" id="IPR050469">
    <property type="entry name" value="Diguanylate_Cyclase"/>
</dbReference>
<dbReference type="RefSeq" id="WP_141343810.1">
    <property type="nucleotide sequence ID" value="NZ_BJLF01000001.1"/>
</dbReference>
<feature type="transmembrane region" description="Helical" evidence="4">
    <location>
        <begin position="160"/>
        <end position="181"/>
    </location>
</feature>
<feature type="transmembrane region" description="Helical" evidence="4">
    <location>
        <begin position="103"/>
        <end position="127"/>
    </location>
</feature>
<feature type="transmembrane region" description="Helical" evidence="4">
    <location>
        <begin position="59"/>
        <end position="83"/>
    </location>
</feature>
<dbReference type="Proteomes" id="UP000318717">
    <property type="component" value="Unassembled WGS sequence"/>
</dbReference>
<proteinExistence type="predicted"/>
<dbReference type="InterPro" id="IPR000160">
    <property type="entry name" value="GGDEF_dom"/>
</dbReference>
<dbReference type="CDD" id="cd01949">
    <property type="entry name" value="GGDEF"/>
    <property type="match status" value="1"/>
</dbReference>
<evidence type="ECO:0000256" key="1">
    <source>
        <dbReference type="ARBA" id="ARBA00001946"/>
    </source>
</evidence>
<sequence>MIPTFNTDDLPRGFNAYVAENNKKQLKFWLPILALSMLSLGIFMPLWEARSFLLIEEEVNSFFHFYMVYVLPLVFLLFRFILIKLPANNNSNLACLFLVSNMLAAQHAAMITLSVTLSPLSVILVTAMAKMMILRIREIIYVWGFSLMTGFWIVDVAQDATITSIHLLISLSIMFGWMLYLGNDHYKTKLQAFIYDKEQWKAKKQITIQLMELEAQKKQLQQLIGKDALTGIFNRGYFDQHLRNEIKRTTRSSAPLGLLIIDIDHFKMVNDQLGHHTGDVYLTKVAKALEKVAKRPTDIVARYGGEEFVLLLPDTHSKGLELLAQQILHTINELAIPHPIQSHLTVSIGGCEFDSHSMDKVSFFERADQALYRVKSGGRNNYFIAS</sequence>
<feature type="domain" description="GGDEF" evidence="5">
    <location>
        <begin position="254"/>
        <end position="386"/>
    </location>
</feature>
<dbReference type="EC" id="2.7.7.65" evidence="2"/>
<dbReference type="InterPro" id="IPR029787">
    <property type="entry name" value="Nucleotide_cyclase"/>
</dbReference>
<keyword evidence="4" id="KW-0812">Transmembrane</keyword>
<gene>
    <name evidence="6" type="ORF">VIN01S_02580</name>
</gene>
<keyword evidence="7" id="KW-1185">Reference proteome</keyword>
<keyword evidence="4" id="KW-1133">Transmembrane helix</keyword>
<name>A0A4Y3HT17_9VIBR</name>
<keyword evidence="4" id="KW-0472">Membrane</keyword>
<organism evidence="6 7">
    <name type="scientific">Vibrio inusitatus NBRC 102082</name>
    <dbReference type="NCBI Taxonomy" id="1219070"/>
    <lineage>
        <taxon>Bacteria</taxon>
        <taxon>Pseudomonadati</taxon>
        <taxon>Pseudomonadota</taxon>
        <taxon>Gammaproteobacteria</taxon>
        <taxon>Vibrionales</taxon>
        <taxon>Vibrionaceae</taxon>
        <taxon>Vibrio</taxon>
    </lineage>
</organism>
<reference evidence="6 7" key="1">
    <citation type="submission" date="2019-06" db="EMBL/GenBank/DDBJ databases">
        <title>Whole genome shotgun sequence of Vibrio inusitatus NBRC 102082.</title>
        <authorList>
            <person name="Hosoyama A."/>
            <person name="Uohara A."/>
            <person name="Ohji S."/>
            <person name="Ichikawa N."/>
        </authorList>
    </citation>
    <scope>NUCLEOTIDE SEQUENCE [LARGE SCALE GENOMIC DNA]</scope>
    <source>
        <strain evidence="6 7">NBRC 102082</strain>
    </source>
</reference>
<dbReference type="Pfam" id="PF00990">
    <property type="entry name" value="GGDEF"/>
    <property type="match status" value="1"/>
</dbReference>
<evidence type="ECO:0000256" key="3">
    <source>
        <dbReference type="ARBA" id="ARBA00034247"/>
    </source>
</evidence>
<accession>A0A4Y3HT17</accession>
<feature type="transmembrane region" description="Helical" evidence="4">
    <location>
        <begin position="139"/>
        <end position="154"/>
    </location>
</feature>
<dbReference type="NCBIfam" id="TIGR00254">
    <property type="entry name" value="GGDEF"/>
    <property type="match status" value="1"/>
</dbReference>
<dbReference type="SMART" id="SM00267">
    <property type="entry name" value="GGDEF"/>
    <property type="match status" value="1"/>
</dbReference>
<dbReference type="OrthoDB" id="9812260at2"/>
<evidence type="ECO:0000256" key="4">
    <source>
        <dbReference type="SAM" id="Phobius"/>
    </source>
</evidence>
<evidence type="ECO:0000313" key="6">
    <source>
        <dbReference type="EMBL" id="GEA49454.1"/>
    </source>
</evidence>
<comment type="caution">
    <text evidence="6">The sequence shown here is derived from an EMBL/GenBank/DDBJ whole genome shotgun (WGS) entry which is preliminary data.</text>
</comment>
<evidence type="ECO:0000259" key="5">
    <source>
        <dbReference type="PROSITE" id="PS50887"/>
    </source>
</evidence>